<comment type="catalytic activity">
    <reaction evidence="1">
        <text>L-aspartyl-tRNA(Asn) + L-glutamine + ATP + H2O = L-asparaginyl-tRNA(Asn) + L-glutamate + ADP + phosphate + 2 H(+)</text>
        <dbReference type="Rhea" id="RHEA:14513"/>
        <dbReference type="Rhea" id="RHEA-COMP:9674"/>
        <dbReference type="Rhea" id="RHEA-COMP:9677"/>
        <dbReference type="ChEBI" id="CHEBI:15377"/>
        <dbReference type="ChEBI" id="CHEBI:15378"/>
        <dbReference type="ChEBI" id="CHEBI:29985"/>
        <dbReference type="ChEBI" id="CHEBI:30616"/>
        <dbReference type="ChEBI" id="CHEBI:43474"/>
        <dbReference type="ChEBI" id="CHEBI:58359"/>
        <dbReference type="ChEBI" id="CHEBI:78515"/>
        <dbReference type="ChEBI" id="CHEBI:78516"/>
        <dbReference type="ChEBI" id="CHEBI:456216"/>
    </reaction>
</comment>
<comment type="function">
    <text evidence="1">Allows the formation of correctly charged Asn-tRNA(Asn) or Gln-tRNA(Gln) through the transamidation of misacylated Asp-tRNA(Asn) or Glu-tRNA(Gln) in organisms which lack either or both of asparaginyl-tRNA or glutaminyl-tRNA synthetases. The reaction takes place in the presence of glutamine and ATP through an activated phospho-Asp-tRNA(Asn) or phospho-Glu-tRNA(Gln).</text>
</comment>
<keyword evidence="2" id="KW-0808">Transferase</keyword>
<keyword evidence="1" id="KW-0547">Nucleotide-binding</keyword>
<dbReference type="InterPro" id="IPR036113">
    <property type="entry name" value="Asp/Glu-ADT_sf_sub_c"/>
</dbReference>
<evidence type="ECO:0000256" key="1">
    <source>
        <dbReference type="HAMAP-Rule" id="MF_00122"/>
    </source>
</evidence>
<keyword evidence="1" id="KW-0648">Protein biosynthesis</keyword>
<dbReference type="GO" id="GO:0016740">
    <property type="term" value="F:transferase activity"/>
    <property type="evidence" value="ECO:0007669"/>
    <property type="project" value="UniProtKB-KW"/>
</dbReference>
<dbReference type="HOGENOM" id="CLU_105899_4_1_0"/>
<dbReference type="InterPro" id="IPR003837">
    <property type="entry name" value="GatC"/>
</dbReference>
<keyword evidence="1" id="KW-0436">Ligase</keyword>
<dbReference type="AlphaFoldDB" id="D2C7N7"/>
<keyword evidence="3" id="KW-1185">Reference proteome</keyword>
<dbReference type="Pfam" id="PF02686">
    <property type="entry name" value="GatC"/>
    <property type="match status" value="1"/>
</dbReference>
<dbReference type="GO" id="GO:0050566">
    <property type="term" value="F:asparaginyl-tRNA synthase (glutamine-hydrolyzing) activity"/>
    <property type="evidence" value="ECO:0007669"/>
    <property type="project" value="RHEA"/>
</dbReference>
<dbReference type="SMR" id="D2C7N7"/>
<proteinExistence type="inferred from homology"/>
<gene>
    <name evidence="1" type="primary">gatC</name>
    <name evidence="2" type="ordered locus">Tnap_0882</name>
</gene>
<dbReference type="EMBL" id="CP001839">
    <property type="protein sequence ID" value="ADA66973.1"/>
    <property type="molecule type" value="Genomic_DNA"/>
</dbReference>
<dbReference type="Proteomes" id="UP000000940">
    <property type="component" value="Chromosome"/>
</dbReference>
<organism evidence="2 3">
    <name type="scientific">Thermotoga petrophila (strain ATCC BAA-489 / DSM 13996 / JCM 10882 / RKU-10)</name>
    <name type="common">Thermotoga naphthophila</name>
    <dbReference type="NCBI Taxonomy" id="590168"/>
    <lineage>
        <taxon>Bacteria</taxon>
        <taxon>Thermotogati</taxon>
        <taxon>Thermotogota</taxon>
        <taxon>Thermotogae</taxon>
        <taxon>Thermotogales</taxon>
        <taxon>Thermotogaceae</taxon>
        <taxon>Thermotoga</taxon>
    </lineage>
</organism>
<protein>
    <recommendedName>
        <fullName evidence="1">Aspartyl/glutamyl-tRNA(Asn/Gln) amidotransferase subunit C</fullName>
        <shortName evidence="1">Asp/Glu-ADT subunit C</shortName>
        <ecNumber evidence="1">6.3.5.-</ecNumber>
    </recommendedName>
</protein>
<evidence type="ECO:0000313" key="2">
    <source>
        <dbReference type="EMBL" id="ADA66973.1"/>
    </source>
</evidence>
<dbReference type="PANTHER" id="PTHR15004:SF0">
    <property type="entry name" value="GLUTAMYL-TRNA(GLN) AMIDOTRANSFERASE SUBUNIT C, MITOCHONDRIAL"/>
    <property type="match status" value="1"/>
</dbReference>
<accession>D2C7N7</accession>
<dbReference type="EC" id="6.3.5.-" evidence="1"/>
<dbReference type="HAMAP" id="MF_00122">
    <property type="entry name" value="GatC"/>
    <property type="match status" value="1"/>
</dbReference>
<dbReference type="GO" id="GO:0005524">
    <property type="term" value="F:ATP binding"/>
    <property type="evidence" value="ECO:0007669"/>
    <property type="project" value="UniProtKB-KW"/>
</dbReference>
<dbReference type="KEGG" id="tnp:Tnap_0882"/>
<dbReference type="PANTHER" id="PTHR15004">
    <property type="entry name" value="GLUTAMYL-TRNA(GLN) AMIDOTRANSFERASE SUBUNIT C, MITOCHONDRIAL"/>
    <property type="match status" value="1"/>
</dbReference>
<evidence type="ECO:0000313" key="3">
    <source>
        <dbReference type="Proteomes" id="UP000000940"/>
    </source>
</evidence>
<dbReference type="GO" id="GO:0006412">
    <property type="term" value="P:translation"/>
    <property type="evidence" value="ECO:0007669"/>
    <property type="project" value="UniProtKB-UniRule"/>
</dbReference>
<reference evidence="2 3" key="1">
    <citation type="submission" date="2009-12" db="EMBL/GenBank/DDBJ databases">
        <title>Complete sequence of Thermotoga petrophila RKU-1.</title>
        <authorList>
            <consortium name="US DOE Joint Genome Institute"/>
            <person name="Lucas S."/>
            <person name="Copeland A."/>
            <person name="Lapidus A."/>
            <person name="Glavina del Rio T."/>
            <person name="Dalin E."/>
            <person name="Tice H."/>
            <person name="Bruce D."/>
            <person name="Goodwin L."/>
            <person name="Pitluck S."/>
            <person name="Munk A.C."/>
            <person name="Brettin T."/>
            <person name="Detter J.C."/>
            <person name="Han C."/>
            <person name="Tapia R."/>
            <person name="Larimer F."/>
            <person name="Land M."/>
            <person name="Hauser L."/>
            <person name="Kyrpides N."/>
            <person name="Mikhailova N."/>
            <person name="Nelson K.E."/>
            <person name="Gogarten J.P."/>
            <person name="Noll K.M."/>
        </authorList>
    </citation>
    <scope>NUCLEOTIDE SEQUENCE [LARGE SCALE GENOMIC DNA]</scope>
    <source>
        <strain evidence="3">ATCC BAA-489 / DSM 13996 / JCM 10882 / RKU-10</strain>
    </source>
</reference>
<keyword evidence="1" id="KW-0067">ATP-binding</keyword>
<dbReference type="GO" id="GO:0050567">
    <property type="term" value="F:glutaminyl-tRNA synthase (glutamine-hydrolyzing) activity"/>
    <property type="evidence" value="ECO:0007669"/>
    <property type="project" value="UniProtKB-UniRule"/>
</dbReference>
<dbReference type="NCBIfam" id="TIGR00135">
    <property type="entry name" value="gatC"/>
    <property type="match status" value="1"/>
</dbReference>
<dbReference type="SUPFAM" id="SSF141000">
    <property type="entry name" value="Glu-tRNAGln amidotransferase C subunit"/>
    <property type="match status" value="1"/>
</dbReference>
<name>D2C7N7_THEP2</name>
<comment type="catalytic activity">
    <reaction evidence="1">
        <text>L-glutamyl-tRNA(Gln) + L-glutamine + ATP + H2O = L-glutaminyl-tRNA(Gln) + L-glutamate + ADP + phosphate + H(+)</text>
        <dbReference type="Rhea" id="RHEA:17521"/>
        <dbReference type="Rhea" id="RHEA-COMP:9681"/>
        <dbReference type="Rhea" id="RHEA-COMP:9684"/>
        <dbReference type="ChEBI" id="CHEBI:15377"/>
        <dbReference type="ChEBI" id="CHEBI:15378"/>
        <dbReference type="ChEBI" id="CHEBI:29985"/>
        <dbReference type="ChEBI" id="CHEBI:30616"/>
        <dbReference type="ChEBI" id="CHEBI:43474"/>
        <dbReference type="ChEBI" id="CHEBI:58359"/>
        <dbReference type="ChEBI" id="CHEBI:78520"/>
        <dbReference type="ChEBI" id="CHEBI:78521"/>
        <dbReference type="ChEBI" id="CHEBI:456216"/>
    </reaction>
</comment>
<dbReference type="RefSeq" id="WP_004082956.1">
    <property type="nucleotide sequence ID" value="NC_013642.1"/>
</dbReference>
<comment type="similarity">
    <text evidence="1">Belongs to the GatC family.</text>
</comment>
<dbReference type="Gene3D" id="1.10.20.60">
    <property type="entry name" value="Glu-tRNAGln amidotransferase C subunit, N-terminal domain"/>
    <property type="match status" value="1"/>
</dbReference>
<comment type="subunit">
    <text evidence="1">Heterotrimer of A, B and C subunits.</text>
</comment>
<dbReference type="GO" id="GO:0070681">
    <property type="term" value="P:glutaminyl-tRNAGln biosynthesis via transamidation"/>
    <property type="evidence" value="ECO:0007669"/>
    <property type="project" value="TreeGrafter"/>
</dbReference>
<dbReference type="GO" id="GO:0006450">
    <property type="term" value="P:regulation of translational fidelity"/>
    <property type="evidence" value="ECO:0007669"/>
    <property type="project" value="InterPro"/>
</dbReference>
<sequence length="96" mass="11309">MIKVTKDLVLHLENLARLELSEDQRESLMKDFQEILDYVELLNEVDVEGVEPMYTPVEDSAKLRKGDPRFFEMRDLIKKNFPEEKDGHIKVPGIHR</sequence>